<dbReference type="InterPro" id="IPR018811">
    <property type="entry name" value="MRX11"/>
</dbReference>
<comment type="caution">
    <text evidence="2">The sequence shown here is derived from an EMBL/GenBank/DDBJ whole genome shotgun (WGS) entry which is preliminary data.</text>
</comment>
<dbReference type="AlphaFoldDB" id="A0A9P5VPY1"/>
<evidence type="ECO:0000256" key="1">
    <source>
        <dbReference type="SAM" id="MobiDB-lite"/>
    </source>
</evidence>
<dbReference type="PANTHER" id="PTHR28002:SF1">
    <property type="entry name" value="MIOREX COMPLEX COMPONENT 11"/>
    <property type="match status" value="1"/>
</dbReference>
<proteinExistence type="predicted"/>
<dbReference type="GO" id="GO:0005739">
    <property type="term" value="C:mitochondrion"/>
    <property type="evidence" value="ECO:0007669"/>
    <property type="project" value="TreeGrafter"/>
</dbReference>
<sequence length="202" mass="22823">MTSLQPILRTGTTCPLSVHKILGHTTRAYTKTTLSRLGIRTNKPHNHYSTNSTPTSKTTQPTSSLAFEASTPTQKQSRFRQYAEQFRNKPASHLISFGILHEITAIVPLPIIYFGLVETGIKIPFPEQAIEEGNRFVGKVAKYYGWNMEGADGARMMLNMATSYAVVKAFLPLRLALCVWMTPWTATRIVSPVMNFWRRFKK</sequence>
<organism evidence="2 3">
    <name type="scientific">Podila minutissima</name>
    <dbReference type="NCBI Taxonomy" id="64525"/>
    <lineage>
        <taxon>Eukaryota</taxon>
        <taxon>Fungi</taxon>
        <taxon>Fungi incertae sedis</taxon>
        <taxon>Mucoromycota</taxon>
        <taxon>Mortierellomycotina</taxon>
        <taxon>Mortierellomycetes</taxon>
        <taxon>Mortierellales</taxon>
        <taxon>Mortierellaceae</taxon>
        <taxon>Podila</taxon>
    </lineage>
</organism>
<dbReference type="PANTHER" id="PTHR28002">
    <property type="entry name" value="MIOREX COMPLEX COMPONENT 11"/>
    <property type="match status" value="1"/>
</dbReference>
<dbReference type="Pfam" id="PF10306">
    <property type="entry name" value="FLILHELTA"/>
    <property type="match status" value="1"/>
</dbReference>
<evidence type="ECO:0000313" key="3">
    <source>
        <dbReference type="Proteomes" id="UP000696485"/>
    </source>
</evidence>
<dbReference type="Proteomes" id="UP000696485">
    <property type="component" value="Unassembled WGS sequence"/>
</dbReference>
<evidence type="ECO:0000313" key="2">
    <source>
        <dbReference type="EMBL" id="KAF9336126.1"/>
    </source>
</evidence>
<accession>A0A9P5VPY1</accession>
<feature type="compositionally biased region" description="Low complexity" evidence="1">
    <location>
        <begin position="49"/>
        <end position="64"/>
    </location>
</feature>
<protein>
    <submittedName>
        <fullName evidence="2">Uncharacterized protein</fullName>
    </submittedName>
</protein>
<feature type="region of interest" description="Disordered" evidence="1">
    <location>
        <begin position="40"/>
        <end position="72"/>
    </location>
</feature>
<reference evidence="2" key="1">
    <citation type="journal article" date="2020" name="Fungal Divers.">
        <title>Resolving the Mortierellaceae phylogeny through synthesis of multi-gene phylogenetics and phylogenomics.</title>
        <authorList>
            <person name="Vandepol N."/>
            <person name="Liber J."/>
            <person name="Desiro A."/>
            <person name="Na H."/>
            <person name="Kennedy M."/>
            <person name="Barry K."/>
            <person name="Grigoriev I.V."/>
            <person name="Miller A.N."/>
            <person name="O'Donnell K."/>
            <person name="Stajich J.E."/>
            <person name="Bonito G."/>
        </authorList>
    </citation>
    <scope>NUCLEOTIDE SEQUENCE</scope>
    <source>
        <strain evidence="2">NVP1</strain>
    </source>
</reference>
<name>A0A9P5VPY1_9FUNG</name>
<dbReference type="EMBL" id="JAAAUY010000071">
    <property type="protein sequence ID" value="KAF9336126.1"/>
    <property type="molecule type" value="Genomic_DNA"/>
</dbReference>
<gene>
    <name evidence="2" type="ORF">BG006_009627</name>
</gene>
<keyword evidence="3" id="KW-1185">Reference proteome</keyword>